<protein>
    <submittedName>
        <fullName evidence="1">Uncharacterized protein</fullName>
    </submittedName>
</protein>
<dbReference type="InParanoid" id="C3ZWE8"/>
<name>C3ZWE8_BRAFL</name>
<feature type="non-terminal residue" evidence="1">
    <location>
        <position position="1"/>
    </location>
</feature>
<reference evidence="1" key="1">
    <citation type="journal article" date="2008" name="Nature">
        <title>The amphioxus genome and the evolution of the chordate karyotype.</title>
        <authorList>
            <consortium name="US DOE Joint Genome Institute (JGI-PGF)"/>
            <person name="Putnam N.H."/>
            <person name="Butts T."/>
            <person name="Ferrier D.E.K."/>
            <person name="Furlong R.F."/>
            <person name="Hellsten U."/>
            <person name="Kawashima T."/>
            <person name="Robinson-Rechavi M."/>
            <person name="Shoguchi E."/>
            <person name="Terry A."/>
            <person name="Yu J.-K."/>
            <person name="Benito-Gutierrez E.L."/>
            <person name="Dubchak I."/>
            <person name="Garcia-Fernandez J."/>
            <person name="Gibson-Brown J.J."/>
            <person name="Grigoriev I.V."/>
            <person name="Horton A.C."/>
            <person name="de Jong P.J."/>
            <person name="Jurka J."/>
            <person name="Kapitonov V.V."/>
            <person name="Kohara Y."/>
            <person name="Kuroki Y."/>
            <person name="Lindquist E."/>
            <person name="Lucas S."/>
            <person name="Osoegawa K."/>
            <person name="Pennacchio L.A."/>
            <person name="Salamov A.A."/>
            <person name="Satou Y."/>
            <person name="Sauka-Spengler T."/>
            <person name="Schmutz J."/>
            <person name="Shin-I T."/>
            <person name="Toyoda A."/>
            <person name="Bronner-Fraser M."/>
            <person name="Fujiyama A."/>
            <person name="Holland L.Z."/>
            <person name="Holland P.W.H."/>
            <person name="Satoh N."/>
            <person name="Rokhsar D.S."/>
        </authorList>
    </citation>
    <scope>NUCLEOTIDE SEQUENCE [LARGE SCALE GENOMIC DNA]</scope>
    <source>
        <strain evidence="1">S238N-H82</strain>
        <tissue evidence="1">Testes</tissue>
    </source>
</reference>
<feature type="non-terminal residue" evidence="1">
    <location>
        <position position="134"/>
    </location>
</feature>
<sequence length="134" mass="14886">PGCPAIYSKLVDPETNEVIRDGNGRCIKLFRLSALVVINKQQQQSPALMIITIQTLNSSDYIAFSDRVKMMAEKNHNYTYGPQLIVANYHHDVLSNQQEFEDVPGVAIHWPGGTVPLGEPFCGFLNDNPACQPD</sequence>
<dbReference type="EMBL" id="GG666698">
    <property type="protein sequence ID" value="EEN43150.1"/>
    <property type="molecule type" value="Genomic_DNA"/>
</dbReference>
<proteinExistence type="predicted"/>
<organism>
    <name type="scientific">Branchiostoma floridae</name>
    <name type="common">Florida lancelet</name>
    <name type="synonym">Amphioxus</name>
    <dbReference type="NCBI Taxonomy" id="7739"/>
    <lineage>
        <taxon>Eukaryota</taxon>
        <taxon>Metazoa</taxon>
        <taxon>Chordata</taxon>
        <taxon>Cephalochordata</taxon>
        <taxon>Leptocardii</taxon>
        <taxon>Amphioxiformes</taxon>
        <taxon>Branchiostomatidae</taxon>
        <taxon>Branchiostoma</taxon>
    </lineage>
</organism>
<dbReference type="InterPro" id="IPR028082">
    <property type="entry name" value="Peripla_BP_I"/>
</dbReference>
<gene>
    <name evidence="1" type="ORF">BRAFLDRAFT_102228</name>
</gene>
<dbReference type="Gene3D" id="3.40.50.2300">
    <property type="match status" value="1"/>
</dbReference>
<evidence type="ECO:0000313" key="1">
    <source>
        <dbReference type="EMBL" id="EEN43150.1"/>
    </source>
</evidence>
<accession>C3ZWE8</accession>
<dbReference type="SUPFAM" id="SSF53822">
    <property type="entry name" value="Periplasmic binding protein-like I"/>
    <property type="match status" value="1"/>
</dbReference>
<dbReference type="AlphaFoldDB" id="C3ZWE8"/>